<name>A0A7W9PKD1_9NOCA</name>
<gene>
    <name evidence="2" type="ORF">BJY24_006534</name>
</gene>
<evidence type="ECO:0000256" key="1">
    <source>
        <dbReference type="SAM" id="MobiDB-lite"/>
    </source>
</evidence>
<dbReference type="RefSeq" id="WP_246461684.1">
    <property type="nucleotide sequence ID" value="NZ_JACHIT010000002.1"/>
</dbReference>
<evidence type="ECO:0000313" key="3">
    <source>
        <dbReference type="Proteomes" id="UP000540412"/>
    </source>
</evidence>
<feature type="region of interest" description="Disordered" evidence="1">
    <location>
        <begin position="1"/>
        <end position="35"/>
    </location>
</feature>
<dbReference type="Proteomes" id="UP000540412">
    <property type="component" value="Unassembled WGS sequence"/>
</dbReference>
<organism evidence="2 3">
    <name type="scientific">Nocardia transvalensis</name>
    <dbReference type="NCBI Taxonomy" id="37333"/>
    <lineage>
        <taxon>Bacteria</taxon>
        <taxon>Bacillati</taxon>
        <taxon>Actinomycetota</taxon>
        <taxon>Actinomycetes</taxon>
        <taxon>Mycobacteriales</taxon>
        <taxon>Nocardiaceae</taxon>
        <taxon>Nocardia</taxon>
    </lineage>
</organism>
<accession>A0A7W9PKD1</accession>
<proteinExistence type="predicted"/>
<protein>
    <submittedName>
        <fullName evidence="2">Uncharacterized protein</fullName>
    </submittedName>
</protein>
<dbReference type="AlphaFoldDB" id="A0A7W9PKD1"/>
<dbReference type="EMBL" id="JACHIT010000002">
    <property type="protein sequence ID" value="MBB5917622.1"/>
    <property type="molecule type" value="Genomic_DNA"/>
</dbReference>
<reference evidence="2 3" key="1">
    <citation type="submission" date="2020-08" db="EMBL/GenBank/DDBJ databases">
        <title>Sequencing the genomes of 1000 actinobacteria strains.</title>
        <authorList>
            <person name="Klenk H.-P."/>
        </authorList>
    </citation>
    <scope>NUCLEOTIDE SEQUENCE [LARGE SCALE GENOMIC DNA]</scope>
    <source>
        <strain evidence="2 3">DSM 43582</strain>
    </source>
</reference>
<sequence>MSRPQETGSDGPRPGAPLPGQHLAGANTAEFADPERVRTEIDALLAELAAGGRGSAGEGLAASLPTSASAGTDITRRARILEQAHEVLVQALATVDKI</sequence>
<keyword evidence="3" id="KW-1185">Reference proteome</keyword>
<comment type="caution">
    <text evidence="2">The sequence shown here is derived from an EMBL/GenBank/DDBJ whole genome shotgun (WGS) entry which is preliminary data.</text>
</comment>
<evidence type="ECO:0000313" key="2">
    <source>
        <dbReference type="EMBL" id="MBB5917622.1"/>
    </source>
</evidence>